<gene>
    <name evidence="1" type="ORF">AFERRI_530253</name>
</gene>
<sequence length="57" mass="6932">MITHFMCILRYEKMFLSPTAQLIRLTDIYKQNIFNKKYYHYSTNNTGNISRKILLNQ</sequence>
<reference evidence="1" key="1">
    <citation type="submission" date="2014-03" db="EMBL/GenBank/DDBJ databases">
        <authorList>
            <person name="Genoscope - CEA"/>
        </authorList>
    </citation>
    <scope>NUCLEOTIDE SEQUENCE [LARGE SCALE GENOMIC DNA]</scope>
    <source>
        <strain evidence="1">CF27</strain>
    </source>
</reference>
<evidence type="ECO:0000313" key="1">
    <source>
        <dbReference type="EMBL" id="CDQ11358.1"/>
    </source>
</evidence>
<dbReference type="AlphaFoldDB" id="A0A060UX92"/>
<organism evidence="1">
    <name type="scientific">Acidithiobacillus ferrivorans</name>
    <dbReference type="NCBI Taxonomy" id="160808"/>
    <lineage>
        <taxon>Bacteria</taxon>
        <taxon>Pseudomonadati</taxon>
        <taxon>Pseudomonadota</taxon>
        <taxon>Acidithiobacillia</taxon>
        <taxon>Acidithiobacillales</taxon>
        <taxon>Acidithiobacillaceae</taxon>
        <taxon>Acidithiobacillus</taxon>
    </lineage>
</organism>
<name>A0A060UX92_9PROT</name>
<proteinExistence type="predicted"/>
<comment type="caution">
    <text evidence="1">The sequence shown here is derived from an EMBL/GenBank/DDBJ whole genome shotgun (WGS) entry which is preliminary data.</text>
</comment>
<dbReference type="EMBL" id="CCCS020000049">
    <property type="protein sequence ID" value="CDQ11358.1"/>
    <property type="molecule type" value="Genomic_DNA"/>
</dbReference>
<accession>A0A060UX92</accession>
<reference evidence="1" key="2">
    <citation type="submission" date="2014-07" db="EMBL/GenBank/DDBJ databases">
        <title>Initial genome analysis of the psychrotolerant acidophile Acidithiobacillus ferrivorans CF27: insights into iron and sulfur oxidation pathways and into biofilm formation.</title>
        <authorList>
            <person name="Talla E."/>
            <person name="Hedrich S."/>
            <person name="Mangenot S."/>
            <person name="Ji B."/>
            <person name="Johnson D.B."/>
            <person name="Barbe V."/>
            <person name="Bonnefoy V."/>
        </authorList>
    </citation>
    <scope>NUCLEOTIDE SEQUENCE [LARGE SCALE GENOMIC DNA]</scope>
    <source>
        <strain evidence="1">CF27</strain>
    </source>
</reference>
<protein>
    <submittedName>
        <fullName evidence="1">Uncharacterized protein</fullName>
    </submittedName>
</protein>